<dbReference type="PROSITE" id="PS00107">
    <property type="entry name" value="PROTEIN_KINASE_ATP"/>
    <property type="match status" value="1"/>
</dbReference>
<organism evidence="18 19">
    <name type="scientific">Symbiodinium natans</name>
    <dbReference type="NCBI Taxonomy" id="878477"/>
    <lineage>
        <taxon>Eukaryota</taxon>
        <taxon>Sar</taxon>
        <taxon>Alveolata</taxon>
        <taxon>Dinophyceae</taxon>
        <taxon>Suessiales</taxon>
        <taxon>Symbiodiniaceae</taxon>
        <taxon>Symbiodinium</taxon>
    </lineage>
</organism>
<dbReference type="PROSITE" id="PS00108">
    <property type="entry name" value="PROTEIN_KINASE_ST"/>
    <property type="match status" value="1"/>
</dbReference>
<comment type="catalytic activity">
    <reaction evidence="14">
        <text>L-seryl-[protein] + ATP = O-phospho-L-seryl-[protein] + ADP + H(+)</text>
        <dbReference type="Rhea" id="RHEA:17989"/>
        <dbReference type="Rhea" id="RHEA-COMP:9863"/>
        <dbReference type="Rhea" id="RHEA-COMP:11604"/>
        <dbReference type="ChEBI" id="CHEBI:15378"/>
        <dbReference type="ChEBI" id="CHEBI:29999"/>
        <dbReference type="ChEBI" id="CHEBI:30616"/>
        <dbReference type="ChEBI" id="CHEBI:83421"/>
        <dbReference type="ChEBI" id="CHEBI:456216"/>
        <dbReference type="EC" id="2.7.11.1"/>
    </reaction>
</comment>
<comment type="caution">
    <text evidence="18">The sequence shown here is derived from an EMBL/GenBank/DDBJ whole genome shotgun (WGS) entry which is preliminary data.</text>
</comment>
<dbReference type="InterPro" id="IPR017441">
    <property type="entry name" value="Protein_kinase_ATP_BS"/>
</dbReference>
<evidence type="ECO:0000256" key="12">
    <source>
        <dbReference type="ARBA" id="ARBA00024334"/>
    </source>
</evidence>
<keyword evidence="9" id="KW-0418">Kinase</keyword>
<dbReference type="Pfam" id="PF00069">
    <property type="entry name" value="Pkinase"/>
    <property type="match status" value="1"/>
</dbReference>
<reference evidence="18" key="1">
    <citation type="submission" date="2021-02" db="EMBL/GenBank/DDBJ databases">
        <authorList>
            <person name="Dougan E. K."/>
            <person name="Rhodes N."/>
            <person name="Thang M."/>
            <person name="Chan C."/>
        </authorList>
    </citation>
    <scope>NUCLEOTIDE SEQUENCE</scope>
</reference>
<dbReference type="InterPro" id="IPR050205">
    <property type="entry name" value="CDPK_Ser/Thr_kinases"/>
</dbReference>
<evidence type="ECO:0000256" key="11">
    <source>
        <dbReference type="ARBA" id="ARBA00022840"/>
    </source>
</evidence>
<protein>
    <recommendedName>
        <fullName evidence="3">non-specific serine/threonine protein kinase</fullName>
        <ecNumber evidence="3">2.7.11.1</ecNumber>
    </recommendedName>
</protein>
<dbReference type="PROSITE" id="PS50011">
    <property type="entry name" value="PROTEIN_KINASE_DOM"/>
    <property type="match status" value="1"/>
</dbReference>
<dbReference type="AlphaFoldDB" id="A0A812RJ03"/>
<dbReference type="PROSITE" id="PS50222">
    <property type="entry name" value="EF_HAND_2"/>
    <property type="match status" value="1"/>
</dbReference>
<evidence type="ECO:0000313" key="19">
    <source>
        <dbReference type="Proteomes" id="UP000604046"/>
    </source>
</evidence>
<comment type="subunit">
    <text evidence="2">Monomer.</text>
</comment>
<keyword evidence="8 15" id="KW-0547">Nucleotide-binding</keyword>
<gene>
    <name evidence="18" type="primary">CPK15</name>
    <name evidence="18" type="ORF">SNAT2548_LOCUS24185</name>
</gene>
<evidence type="ECO:0000256" key="3">
    <source>
        <dbReference type="ARBA" id="ARBA00012513"/>
    </source>
</evidence>
<name>A0A812RJ03_9DINO</name>
<comment type="similarity">
    <text evidence="12">Belongs to the protein kinase superfamily. Ser/Thr protein kinase family. CDPK subfamily.</text>
</comment>
<dbReference type="FunFam" id="3.30.200.20:FF:000315">
    <property type="entry name" value="Calcium-dependent protein kinase 3"/>
    <property type="match status" value="1"/>
</dbReference>
<dbReference type="SUPFAM" id="SSF56112">
    <property type="entry name" value="Protein kinase-like (PK-like)"/>
    <property type="match status" value="1"/>
</dbReference>
<dbReference type="GO" id="GO:0005509">
    <property type="term" value="F:calcium ion binding"/>
    <property type="evidence" value="ECO:0007669"/>
    <property type="project" value="InterPro"/>
</dbReference>
<evidence type="ECO:0000256" key="9">
    <source>
        <dbReference type="ARBA" id="ARBA00022777"/>
    </source>
</evidence>
<dbReference type="OrthoDB" id="10252171at2759"/>
<evidence type="ECO:0000256" key="2">
    <source>
        <dbReference type="ARBA" id="ARBA00011245"/>
    </source>
</evidence>
<keyword evidence="11 15" id="KW-0067">ATP-binding</keyword>
<dbReference type="InterPro" id="IPR011009">
    <property type="entry name" value="Kinase-like_dom_sf"/>
</dbReference>
<dbReference type="Gene3D" id="1.10.510.10">
    <property type="entry name" value="Transferase(Phosphotransferase) domain 1"/>
    <property type="match status" value="1"/>
</dbReference>
<proteinExistence type="inferred from homology"/>
<evidence type="ECO:0000256" key="4">
    <source>
        <dbReference type="ARBA" id="ARBA00022527"/>
    </source>
</evidence>
<evidence type="ECO:0000259" key="17">
    <source>
        <dbReference type="PROSITE" id="PS50222"/>
    </source>
</evidence>
<dbReference type="Gene3D" id="1.10.238.10">
    <property type="entry name" value="EF-hand"/>
    <property type="match status" value="2"/>
</dbReference>
<evidence type="ECO:0000256" key="14">
    <source>
        <dbReference type="ARBA" id="ARBA00048679"/>
    </source>
</evidence>
<evidence type="ECO:0000259" key="16">
    <source>
        <dbReference type="PROSITE" id="PS50011"/>
    </source>
</evidence>
<dbReference type="SMART" id="SM00220">
    <property type="entry name" value="S_TKc"/>
    <property type="match status" value="1"/>
</dbReference>
<dbReference type="InterPro" id="IPR011992">
    <property type="entry name" value="EF-hand-dom_pair"/>
</dbReference>
<dbReference type="GO" id="GO:0005524">
    <property type="term" value="F:ATP binding"/>
    <property type="evidence" value="ECO:0007669"/>
    <property type="project" value="UniProtKB-UniRule"/>
</dbReference>
<keyword evidence="4" id="KW-0723">Serine/threonine-protein kinase</keyword>
<evidence type="ECO:0000256" key="7">
    <source>
        <dbReference type="ARBA" id="ARBA00022737"/>
    </source>
</evidence>
<evidence type="ECO:0000256" key="8">
    <source>
        <dbReference type="ARBA" id="ARBA00022741"/>
    </source>
</evidence>
<keyword evidence="10" id="KW-0106">Calcium</keyword>
<dbReference type="FunFam" id="1.10.510.10:FF:000571">
    <property type="entry name" value="Maternal embryonic leucine zipper kinase"/>
    <property type="match status" value="1"/>
</dbReference>
<evidence type="ECO:0000256" key="10">
    <source>
        <dbReference type="ARBA" id="ARBA00022837"/>
    </source>
</evidence>
<evidence type="ECO:0000256" key="13">
    <source>
        <dbReference type="ARBA" id="ARBA00047899"/>
    </source>
</evidence>
<dbReference type="InterPro" id="IPR002048">
    <property type="entry name" value="EF_hand_dom"/>
</dbReference>
<evidence type="ECO:0000256" key="5">
    <source>
        <dbReference type="ARBA" id="ARBA00022679"/>
    </source>
</evidence>
<dbReference type="EMBL" id="CAJNDS010002349">
    <property type="protein sequence ID" value="CAE7444451.1"/>
    <property type="molecule type" value="Genomic_DNA"/>
</dbReference>
<dbReference type="Proteomes" id="UP000604046">
    <property type="component" value="Unassembled WGS sequence"/>
</dbReference>
<dbReference type="GO" id="GO:0004674">
    <property type="term" value="F:protein serine/threonine kinase activity"/>
    <property type="evidence" value="ECO:0007669"/>
    <property type="project" value="UniProtKB-KW"/>
</dbReference>
<feature type="domain" description="EF-hand" evidence="17">
    <location>
        <begin position="463"/>
        <end position="498"/>
    </location>
</feature>
<evidence type="ECO:0000313" key="18">
    <source>
        <dbReference type="EMBL" id="CAE7444451.1"/>
    </source>
</evidence>
<keyword evidence="19" id="KW-1185">Reference proteome</keyword>
<sequence>MTVTCCCPDKVFQLLRSPRGGSRRPSQFLSQAIRRRILKQHGDTQDIHTLLLCPDPSRRLSKSYHSAVPLGAGGFGQVFRMEHNLTGETRAIKVILKPPEVEELQRILNEVCALLQLDHPNIAKLYEYFEDRKAIYMVTELCTVGNLGELDPLEDDMDEIRLLFRDVMRAVAYCHSEGIAHRDLKFENCLLTDCPGRRSGRIAKVIDFGLARMKRAGSTGSNWMNEVVGTLYFLAPEVLKSQDPLYSYGFECDLWSLGVMIFFVLTNEHPFCSSASGPEDAYRRITRGSLRASYLKAPGVPEDAERLVKLLLVKEPRNRISAANALLQPWLSPEGLSDNESEGSGSPFQAAHLAGRAGQLKCLVERILSFAKFSRFEQAILTVAAHAAKGKDIENLTAVFACLDSSNHGWITCDDLRRALTAAEISLNGLEEEAVLGALDPDSDEKIQYTDWVAATLKPAHVTSDKSVEELFNFFDLRGRDQITLDDLVQVLGQEMGCHAAMQAHANEEGVISKSSFRSFILNAMAKLELQFQQDKETRACLDTCSAVQKEVPSPSGAPMCMPS</sequence>
<keyword evidence="6" id="KW-0479">Metal-binding</keyword>
<comment type="cofactor">
    <cofactor evidence="1">
        <name>Mg(2+)</name>
        <dbReference type="ChEBI" id="CHEBI:18420"/>
    </cofactor>
</comment>
<keyword evidence="5" id="KW-0808">Transferase</keyword>
<evidence type="ECO:0000256" key="15">
    <source>
        <dbReference type="PROSITE-ProRule" id="PRU10141"/>
    </source>
</evidence>
<evidence type="ECO:0000256" key="6">
    <source>
        <dbReference type="ARBA" id="ARBA00022723"/>
    </source>
</evidence>
<dbReference type="InterPro" id="IPR008271">
    <property type="entry name" value="Ser/Thr_kinase_AS"/>
</dbReference>
<feature type="domain" description="Protein kinase" evidence="16">
    <location>
        <begin position="64"/>
        <end position="331"/>
    </location>
</feature>
<accession>A0A812RJ03</accession>
<dbReference type="InterPro" id="IPR000719">
    <property type="entry name" value="Prot_kinase_dom"/>
</dbReference>
<comment type="catalytic activity">
    <reaction evidence="13">
        <text>L-threonyl-[protein] + ATP = O-phospho-L-threonyl-[protein] + ADP + H(+)</text>
        <dbReference type="Rhea" id="RHEA:46608"/>
        <dbReference type="Rhea" id="RHEA-COMP:11060"/>
        <dbReference type="Rhea" id="RHEA-COMP:11605"/>
        <dbReference type="ChEBI" id="CHEBI:15378"/>
        <dbReference type="ChEBI" id="CHEBI:30013"/>
        <dbReference type="ChEBI" id="CHEBI:30616"/>
        <dbReference type="ChEBI" id="CHEBI:61977"/>
        <dbReference type="ChEBI" id="CHEBI:456216"/>
        <dbReference type="EC" id="2.7.11.1"/>
    </reaction>
</comment>
<dbReference type="PANTHER" id="PTHR24349">
    <property type="entry name" value="SERINE/THREONINE-PROTEIN KINASE"/>
    <property type="match status" value="1"/>
</dbReference>
<keyword evidence="7" id="KW-0677">Repeat</keyword>
<dbReference type="EC" id="2.7.11.1" evidence="3"/>
<evidence type="ECO:0000256" key="1">
    <source>
        <dbReference type="ARBA" id="ARBA00001946"/>
    </source>
</evidence>
<dbReference type="SUPFAM" id="SSF47473">
    <property type="entry name" value="EF-hand"/>
    <property type="match status" value="1"/>
</dbReference>
<feature type="binding site" evidence="15">
    <location>
        <position position="97"/>
    </location>
    <ligand>
        <name>ATP</name>
        <dbReference type="ChEBI" id="CHEBI:30616"/>
    </ligand>
</feature>